<dbReference type="AlphaFoldDB" id="A0A0C1Z7H1"/>
<dbReference type="Proteomes" id="UP000031586">
    <property type="component" value="Unassembled WGS sequence"/>
</dbReference>
<keyword evidence="1" id="KW-0812">Transmembrane</keyword>
<keyword evidence="1" id="KW-1133">Transmembrane helix</keyword>
<dbReference type="EMBL" id="JPRD01000017">
    <property type="protein sequence ID" value="KIF52895.1"/>
    <property type="molecule type" value="Genomic_DNA"/>
</dbReference>
<proteinExistence type="predicted"/>
<accession>A0A0C1Z7H1</accession>
<feature type="transmembrane region" description="Helical" evidence="1">
    <location>
        <begin position="26"/>
        <end position="48"/>
    </location>
</feature>
<sequence length="60" mass="6944">MDVILCTLAVGMYMGRVVDMRQYNMAIMWITLSMVGFTINTATTVTITDRLSWFMRNKCK</sequence>
<comment type="caution">
    <text evidence="2">The sequence shown here is derived from an EMBL/GenBank/DDBJ whole genome shotgun (WGS) entry which is preliminary data.</text>
</comment>
<evidence type="ECO:0000313" key="2">
    <source>
        <dbReference type="EMBL" id="KIF52895.1"/>
    </source>
</evidence>
<evidence type="ECO:0000313" key="3">
    <source>
        <dbReference type="Proteomes" id="UP000031586"/>
    </source>
</evidence>
<evidence type="ECO:0000256" key="1">
    <source>
        <dbReference type="SAM" id="Phobius"/>
    </source>
</evidence>
<keyword evidence="1" id="KW-0472">Membrane</keyword>
<name>A0A0C1Z7H1_9VIBR</name>
<protein>
    <submittedName>
        <fullName evidence="2">Uncharacterized protein</fullName>
    </submittedName>
</protein>
<reference evidence="2 3" key="1">
    <citation type="submission" date="2014-07" db="EMBL/GenBank/DDBJ databases">
        <title>Unique and conserved regions in Vibrio harveyi and related species in comparison with the shrimp pathogen Vibrio harveyi CAIM 1792.</title>
        <authorList>
            <person name="Espinoza-Valles I."/>
            <person name="Vora G."/>
            <person name="Leekitcharoenphon P."/>
            <person name="Ussery D."/>
            <person name="Hoj L."/>
            <person name="Gomez-Gil B."/>
        </authorList>
    </citation>
    <scope>NUCLEOTIDE SEQUENCE [LARGE SCALE GENOMIC DNA]</scope>
    <source>
        <strain evidence="3">CAIM 1854 / LMG 25443</strain>
    </source>
</reference>
<organism evidence="2 3">
    <name type="scientific">Vibrio owensii CAIM 1854 = LMG 25443</name>
    <dbReference type="NCBI Taxonomy" id="1229493"/>
    <lineage>
        <taxon>Bacteria</taxon>
        <taxon>Pseudomonadati</taxon>
        <taxon>Pseudomonadota</taxon>
        <taxon>Gammaproteobacteria</taxon>
        <taxon>Vibrionales</taxon>
        <taxon>Vibrionaceae</taxon>
        <taxon>Vibrio</taxon>
    </lineage>
</organism>
<gene>
    <name evidence="2" type="ORF">H735_11965</name>
</gene>